<dbReference type="SMART" id="SM00448">
    <property type="entry name" value="REC"/>
    <property type="match status" value="1"/>
</dbReference>
<evidence type="ECO:0000313" key="9">
    <source>
        <dbReference type="EMBL" id="MFC0522411.1"/>
    </source>
</evidence>
<dbReference type="InterPro" id="IPR011006">
    <property type="entry name" value="CheY-like_superfamily"/>
</dbReference>
<dbReference type="Gene3D" id="3.40.50.2300">
    <property type="match status" value="1"/>
</dbReference>
<dbReference type="InterPro" id="IPR039420">
    <property type="entry name" value="WalR-like"/>
</dbReference>
<accession>A0ABV6LJ47</accession>
<dbReference type="PROSITE" id="PS50043">
    <property type="entry name" value="HTH_LUXR_2"/>
    <property type="match status" value="1"/>
</dbReference>
<feature type="domain" description="Response regulatory" evidence="8">
    <location>
        <begin position="3"/>
        <end position="118"/>
    </location>
</feature>
<keyword evidence="10" id="KW-1185">Reference proteome</keyword>
<dbReference type="Proteomes" id="UP001589836">
    <property type="component" value="Unassembled WGS sequence"/>
</dbReference>
<dbReference type="PROSITE" id="PS50110">
    <property type="entry name" value="RESPONSE_REGULATORY"/>
    <property type="match status" value="1"/>
</dbReference>
<protein>
    <submittedName>
        <fullName evidence="9">Response regulator</fullName>
    </submittedName>
</protein>
<sequence length="220" mass="24786">MIRILIVDDHPAVGTGTKTLLEQEEDMEVDVISDSLEAEEQIKANQYDVVLLDLYMPGLNGIELTKQIRLQYPDLKVLIYTGFDLNTHFNLLVEANISGFVSKTASKEQLVTAIHCALREEVVVPVHLFKQLRRVEAKASPPSLDDEQETQTKSISLNEKEQSILIEVSKGLTNRHIAQNLHMSQRSVEYTLTGIFNKLEVRSRTEALMKAKELGLISES</sequence>
<keyword evidence="3" id="KW-0805">Transcription regulation</keyword>
<dbReference type="PANTHER" id="PTHR43214">
    <property type="entry name" value="TWO-COMPONENT RESPONSE REGULATOR"/>
    <property type="match status" value="1"/>
</dbReference>
<evidence type="ECO:0000259" key="7">
    <source>
        <dbReference type="PROSITE" id="PS50043"/>
    </source>
</evidence>
<dbReference type="CDD" id="cd06170">
    <property type="entry name" value="LuxR_C_like"/>
    <property type="match status" value="1"/>
</dbReference>
<reference evidence="9 10" key="1">
    <citation type="submission" date="2024-09" db="EMBL/GenBank/DDBJ databases">
        <authorList>
            <person name="Sun Q."/>
            <person name="Mori K."/>
        </authorList>
    </citation>
    <scope>NUCLEOTIDE SEQUENCE [LARGE SCALE GENOMIC DNA]</scope>
    <source>
        <strain evidence="9 10">NCAIM B.02529</strain>
    </source>
</reference>
<keyword evidence="2 6" id="KW-0597">Phosphoprotein</keyword>
<comment type="subcellular location">
    <subcellularLocation>
        <location evidence="1">Cytoplasm</location>
    </subcellularLocation>
</comment>
<organism evidence="9 10">
    <name type="scientific">Pontibacillus salicampi</name>
    <dbReference type="NCBI Taxonomy" id="1449801"/>
    <lineage>
        <taxon>Bacteria</taxon>
        <taxon>Bacillati</taxon>
        <taxon>Bacillota</taxon>
        <taxon>Bacilli</taxon>
        <taxon>Bacillales</taxon>
        <taxon>Bacillaceae</taxon>
        <taxon>Pontibacillus</taxon>
    </lineage>
</organism>
<dbReference type="Pfam" id="PF00072">
    <property type="entry name" value="Response_reg"/>
    <property type="match status" value="1"/>
</dbReference>
<dbReference type="InterPro" id="IPR058245">
    <property type="entry name" value="NreC/VraR/RcsB-like_REC"/>
</dbReference>
<evidence type="ECO:0000259" key="8">
    <source>
        <dbReference type="PROSITE" id="PS50110"/>
    </source>
</evidence>
<evidence type="ECO:0000256" key="3">
    <source>
        <dbReference type="ARBA" id="ARBA00023015"/>
    </source>
</evidence>
<dbReference type="Pfam" id="PF00196">
    <property type="entry name" value="GerE"/>
    <property type="match status" value="1"/>
</dbReference>
<dbReference type="SUPFAM" id="SSF46894">
    <property type="entry name" value="C-terminal effector domain of the bipartite response regulators"/>
    <property type="match status" value="1"/>
</dbReference>
<dbReference type="PANTHER" id="PTHR43214:SF1">
    <property type="entry name" value="TRANSCRIPTIONAL REGULATORY PROTEIN COMA"/>
    <property type="match status" value="1"/>
</dbReference>
<dbReference type="InterPro" id="IPR016032">
    <property type="entry name" value="Sig_transdc_resp-reg_C-effctor"/>
</dbReference>
<evidence type="ECO:0000256" key="4">
    <source>
        <dbReference type="ARBA" id="ARBA00023125"/>
    </source>
</evidence>
<dbReference type="InterPro" id="IPR000792">
    <property type="entry name" value="Tscrpt_reg_LuxR_C"/>
</dbReference>
<dbReference type="SMART" id="SM00421">
    <property type="entry name" value="HTH_LUXR"/>
    <property type="match status" value="1"/>
</dbReference>
<dbReference type="CDD" id="cd17535">
    <property type="entry name" value="REC_NarL-like"/>
    <property type="match status" value="1"/>
</dbReference>
<keyword evidence="5" id="KW-0804">Transcription</keyword>
<name>A0ABV6LJ47_9BACI</name>
<dbReference type="RefSeq" id="WP_377344942.1">
    <property type="nucleotide sequence ID" value="NZ_JBHLTP010000003.1"/>
</dbReference>
<dbReference type="InterPro" id="IPR001789">
    <property type="entry name" value="Sig_transdc_resp-reg_receiver"/>
</dbReference>
<keyword evidence="4" id="KW-0238">DNA-binding</keyword>
<evidence type="ECO:0000256" key="2">
    <source>
        <dbReference type="ARBA" id="ARBA00022553"/>
    </source>
</evidence>
<evidence type="ECO:0000256" key="5">
    <source>
        <dbReference type="ARBA" id="ARBA00023163"/>
    </source>
</evidence>
<proteinExistence type="predicted"/>
<gene>
    <name evidence="9" type="ORF">ACFFGV_02245</name>
</gene>
<evidence type="ECO:0000313" key="10">
    <source>
        <dbReference type="Proteomes" id="UP001589836"/>
    </source>
</evidence>
<evidence type="ECO:0000256" key="1">
    <source>
        <dbReference type="ARBA" id="ARBA00004496"/>
    </source>
</evidence>
<feature type="modified residue" description="4-aspartylphosphate" evidence="6">
    <location>
        <position position="53"/>
    </location>
</feature>
<dbReference type="SUPFAM" id="SSF52172">
    <property type="entry name" value="CheY-like"/>
    <property type="match status" value="1"/>
</dbReference>
<feature type="domain" description="HTH luxR-type" evidence="7">
    <location>
        <begin position="150"/>
        <end position="215"/>
    </location>
</feature>
<dbReference type="PRINTS" id="PR00038">
    <property type="entry name" value="HTHLUXR"/>
</dbReference>
<comment type="caution">
    <text evidence="9">The sequence shown here is derived from an EMBL/GenBank/DDBJ whole genome shotgun (WGS) entry which is preliminary data.</text>
</comment>
<dbReference type="EMBL" id="JBHLTP010000003">
    <property type="protein sequence ID" value="MFC0522411.1"/>
    <property type="molecule type" value="Genomic_DNA"/>
</dbReference>
<evidence type="ECO:0000256" key="6">
    <source>
        <dbReference type="PROSITE-ProRule" id="PRU00169"/>
    </source>
</evidence>